<name>A0A915YLD0_9BACT</name>
<sequence length="282" mass="31848">MSELFVNPETMNSNYIIIDNIKLHYLEAGKGEVVLMLHGFPTSSHLWRNVMLPIADSHRVIALDLPGYGWSEKPLTASYSFKYYARILSEFLYQLDINEVNLVVHDLGGPVGLLWAVQHPKLVKRLALLNTLVYAKFSWGVILFGIAIKLPGVKNWLSSPSGIAAAIRFGMEHKQKLNEDIIANYKAPFIEKKARKALLKTASNLSLKGFKEIEEKLPLFKIPVRAIYGVNDKILPKVKETMERVKKDLPQTVITAIPNCGHFLQEDEPELVGKLLSEFLNE</sequence>
<dbReference type="SUPFAM" id="SSF53474">
    <property type="entry name" value="alpha/beta-Hydrolases"/>
    <property type="match status" value="1"/>
</dbReference>
<dbReference type="InterPro" id="IPR000639">
    <property type="entry name" value="Epox_hydrolase-like"/>
</dbReference>
<dbReference type="InterPro" id="IPR000073">
    <property type="entry name" value="AB_hydrolase_1"/>
</dbReference>
<dbReference type="Gene3D" id="3.40.50.1820">
    <property type="entry name" value="alpha/beta hydrolase"/>
    <property type="match status" value="1"/>
</dbReference>
<keyword evidence="3" id="KW-1185">Reference proteome</keyword>
<dbReference type="GO" id="GO:0016787">
    <property type="term" value="F:hydrolase activity"/>
    <property type="evidence" value="ECO:0007669"/>
    <property type="project" value="UniProtKB-KW"/>
</dbReference>
<dbReference type="KEGG" id="aup:AsAng_0061270"/>
<proteinExistence type="predicted"/>
<organism evidence="2 3">
    <name type="scientific">Aureispira anguillae</name>
    <dbReference type="NCBI Taxonomy" id="2864201"/>
    <lineage>
        <taxon>Bacteria</taxon>
        <taxon>Pseudomonadati</taxon>
        <taxon>Bacteroidota</taxon>
        <taxon>Saprospiria</taxon>
        <taxon>Saprospirales</taxon>
        <taxon>Saprospiraceae</taxon>
        <taxon>Aureispira</taxon>
    </lineage>
</organism>
<dbReference type="Proteomes" id="UP001060919">
    <property type="component" value="Chromosome"/>
</dbReference>
<dbReference type="PANTHER" id="PTHR43798:SF33">
    <property type="entry name" value="HYDROLASE, PUTATIVE (AFU_ORTHOLOGUE AFUA_2G14860)-RELATED"/>
    <property type="match status" value="1"/>
</dbReference>
<dbReference type="PANTHER" id="PTHR43798">
    <property type="entry name" value="MONOACYLGLYCEROL LIPASE"/>
    <property type="match status" value="1"/>
</dbReference>
<gene>
    <name evidence="2" type="ORF">AsAng_0061270</name>
</gene>
<dbReference type="PRINTS" id="PR00412">
    <property type="entry name" value="EPOXHYDRLASE"/>
</dbReference>
<accession>A0A915YLD0</accession>
<dbReference type="EMBL" id="AP026867">
    <property type="protein sequence ID" value="BDS15343.1"/>
    <property type="molecule type" value="Genomic_DNA"/>
</dbReference>
<reference evidence="2" key="1">
    <citation type="submission" date="2022-09" db="EMBL/GenBank/DDBJ databases">
        <title>Aureispira anguillicida sp. nov., isolated from Leptocephalus of Japanese eel Anguilla japonica.</title>
        <authorList>
            <person name="Yuasa K."/>
            <person name="Mekata T."/>
            <person name="Ikunari K."/>
        </authorList>
    </citation>
    <scope>NUCLEOTIDE SEQUENCE</scope>
    <source>
        <strain evidence="2">EL160426</strain>
    </source>
</reference>
<evidence type="ECO:0000313" key="3">
    <source>
        <dbReference type="Proteomes" id="UP001060919"/>
    </source>
</evidence>
<feature type="domain" description="AB hydrolase-1" evidence="1">
    <location>
        <begin position="33"/>
        <end position="269"/>
    </location>
</feature>
<protein>
    <submittedName>
        <fullName evidence="2">Alpha/beta fold hydrolase</fullName>
    </submittedName>
</protein>
<evidence type="ECO:0000313" key="2">
    <source>
        <dbReference type="EMBL" id="BDS15343.1"/>
    </source>
</evidence>
<keyword evidence="2" id="KW-0378">Hydrolase</keyword>
<dbReference type="PRINTS" id="PR00111">
    <property type="entry name" value="ABHYDROLASE"/>
</dbReference>
<dbReference type="InterPro" id="IPR050266">
    <property type="entry name" value="AB_hydrolase_sf"/>
</dbReference>
<dbReference type="GO" id="GO:0016020">
    <property type="term" value="C:membrane"/>
    <property type="evidence" value="ECO:0007669"/>
    <property type="project" value="TreeGrafter"/>
</dbReference>
<dbReference type="InterPro" id="IPR029058">
    <property type="entry name" value="AB_hydrolase_fold"/>
</dbReference>
<evidence type="ECO:0000259" key="1">
    <source>
        <dbReference type="Pfam" id="PF00561"/>
    </source>
</evidence>
<dbReference type="Pfam" id="PF00561">
    <property type="entry name" value="Abhydrolase_1"/>
    <property type="match status" value="1"/>
</dbReference>
<dbReference type="AlphaFoldDB" id="A0A915YLD0"/>
<dbReference type="RefSeq" id="WP_264790504.1">
    <property type="nucleotide sequence ID" value="NZ_AP026867.1"/>
</dbReference>